<name>A0ABQ4ZUJ7_9ASTR</name>
<evidence type="ECO:0008006" key="3">
    <source>
        <dbReference type="Google" id="ProtNLM"/>
    </source>
</evidence>
<accession>A0ABQ4ZUJ7</accession>
<dbReference type="Gene3D" id="3.10.10.10">
    <property type="entry name" value="HIV Type 1 Reverse Transcriptase, subunit A, domain 1"/>
    <property type="match status" value="1"/>
</dbReference>
<organism evidence="1 2">
    <name type="scientific">Tanacetum coccineum</name>
    <dbReference type="NCBI Taxonomy" id="301880"/>
    <lineage>
        <taxon>Eukaryota</taxon>
        <taxon>Viridiplantae</taxon>
        <taxon>Streptophyta</taxon>
        <taxon>Embryophyta</taxon>
        <taxon>Tracheophyta</taxon>
        <taxon>Spermatophyta</taxon>
        <taxon>Magnoliopsida</taxon>
        <taxon>eudicotyledons</taxon>
        <taxon>Gunneridae</taxon>
        <taxon>Pentapetalae</taxon>
        <taxon>asterids</taxon>
        <taxon>campanulids</taxon>
        <taxon>Asterales</taxon>
        <taxon>Asteraceae</taxon>
        <taxon>Asteroideae</taxon>
        <taxon>Anthemideae</taxon>
        <taxon>Anthemidinae</taxon>
        <taxon>Tanacetum</taxon>
    </lineage>
</organism>
<reference evidence="1" key="1">
    <citation type="journal article" date="2022" name="Int. J. Mol. Sci.">
        <title>Draft Genome of Tanacetum Coccineum: Genomic Comparison of Closely Related Tanacetum-Family Plants.</title>
        <authorList>
            <person name="Yamashiro T."/>
            <person name="Shiraishi A."/>
            <person name="Nakayama K."/>
            <person name="Satake H."/>
        </authorList>
    </citation>
    <scope>NUCLEOTIDE SEQUENCE</scope>
</reference>
<dbReference type="InterPro" id="IPR043502">
    <property type="entry name" value="DNA/RNA_pol_sf"/>
</dbReference>
<dbReference type="EMBL" id="BQNB010011696">
    <property type="protein sequence ID" value="GJS93960.1"/>
    <property type="molecule type" value="Genomic_DNA"/>
</dbReference>
<reference evidence="1" key="2">
    <citation type="submission" date="2022-01" db="EMBL/GenBank/DDBJ databases">
        <authorList>
            <person name="Yamashiro T."/>
            <person name="Shiraishi A."/>
            <person name="Satake H."/>
            <person name="Nakayama K."/>
        </authorList>
    </citation>
    <scope>NUCLEOTIDE SEQUENCE</scope>
</reference>
<protein>
    <recommendedName>
        <fullName evidence="3">Reverse transcriptase domain-containing protein</fullName>
    </recommendedName>
</protein>
<keyword evidence="2" id="KW-1185">Reference proteome</keyword>
<dbReference type="Proteomes" id="UP001151760">
    <property type="component" value="Unassembled WGS sequence"/>
</dbReference>
<dbReference type="SUPFAM" id="SSF56672">
    <property type="entry name" value="DNA/RNA polymerases"/>
    <property type="match status" value="1"/>
</dbReference>
<evidence type="ECO:0000313" key="2">
    <source>
        <dbReference type="Proteomes" id="UP001151760"/>
    </source>
</evidence>
<comment type="caution">
    <text evidence="1">The sequence shown here is derived from an EMBL/GenBank/DDBJ whole genome shotgun (WGS) entry which is preliminary data.</text>
</comment>
<sequence>MEDMLYKFIDKGKREHEEMSAFIREFRTTNELLFKERNNSLSELWFEVYGLSKVINNALISECEAKGVTTRGGKNTTQRILNDNTNIHDEGPSIFIHDKPDAPKETPPILFPHRLRKEKEEAQQRKFLENLKQLHINFPFIKALAQMPKYAKFLKSLLTNKARLEEACTVMMNERPPTEDDESYGIDDLDETINVETQELLRNDQLDSFLLKGLEKSINRANLESCDFIGDESGIDYDLGTPVRCIDPAKMSYSVTRETVRSDDVKSKHLYSASANEIDEKKPDLIDLPHHLQYAYLHGDKPFPIIISSKLSEKEKMLLLQVLEKHRGAFAGKMSDIKGISLSFCTHKIPMKDDFKPVIQPQRRLNLKFQDVVKNEIVKLLDSGLIYPISDSSWVSPIHVVPKKGRMTVVLNENNELIPSRTK</sequence>
<proteinExistence type="predicted"/>
<gene>
    <name evidence="1" type="ORF">Tco_0800928</name>
</gene>
<evidence type="ECO:0000313" key="1">
    <source>
        <dbReference type="EMBL" id="GJS93960.1"/>
    </source>
</evidence>